<keyword evidence="4" id="KW-0413">Isomerase</keyword>
<dbReference type="GO" id="GO:0019303">
    <property type="term" value="P:D-ribose catabolic process"/>
    <property type="evidence" value="ECO:0007669"/>
    <property type="project" value="TreeGrafter"/>
</dbReference>
<dbReference type="OrthoDB" id="9805009at2"/>
<accession>A0A4R3KB39</accession>
<sequence>MKETGILNRDIAAELSKMGHTDKMMIVDAGLAVPNTTKVIDLSLQVNVPTVIDVLEEILKHFSVEKIIYSKATSDVSPSREREFLDHFDENVEVKVVEHPVLRDEITRDVKFVIRTGDFTANSNIVLVSAGGPRWYCEKGA</sequence>
<keyword evidence="7" id="KW-1185">Reference proteome</keyword>
<comment type="caution">
    <text evidence="6">The sequence shown here is derived from an EMBL/GenBank/DDBJ whole genome shotgun (WGS) entry which is preliminary data.</text>
</comment>
<dbReference type="GO" id="GO:0016872">
    <property type="term" value="F:intramolecular lyase activity"/>
    <property type="evidence" value="ECO:0007669"/>
    <property type="project" value="InterPro"/>
</dbReference>
<name>A0A4R3KB39_9FIRM</name>
<evidence type="ECO:0000313" key="7">
    <source>
        <dbReference type="Proteomes" id="UP000295726"/>
    </source>
</evidence>
<dbReference type="SUPFAM" id="SSF102546">
    <property type="entry name" value="RbsD-like"/>
    <property type="match status" value="1"/>
</dbReference>
<dbReference type="Pfam" id="PF05025">
    <property type="entry name" value="RbsD_FucU"/>
    <property type="match status" value="1"/>
</dbReference>
<proteinExistence type="predicted"/>
<dbReference type="InterPro" id="IPR023750">
    <property type="entry name" value="RbsD-like_sf"/>
</dbReference>
<dbReference type="GO" id="GO:0062193">
    <property type="term" value="F:D-ribose pyranase activity"/>
    <property type="evidence" value="ECO:0007669"/>
    <property type="project" value="UniProtKB-EC"/>
</dbReference>
<evidence type="ECO:0000256" key="5">
    <source>
        <dbReference type="ARBA" id="ARBA00023277"/>
    </source>
</evidence>
<dbReference type="GO" id="GO:0048029">
    <property type="term" value="F:monosaccharide binding"/>
    <property type="evidence" value="ECO:0007669"/>
    <property type="project" value="InterPro"/>
</dbReference>
<evidence type="ECO:0000256" key="3">
    <source>
        <dbReference type="ARBA" id="ARBA00022490"/>
    </source>
</evidence>
<dbReference type="EC" id="5.4.99.62" evidence="2"/>
<dbReference type="AlphaFoldDB" id="A0A4R3KB39"/>
<comment type="catalytic activity">
    <reaction evidence="1">
        <text>beta-D-ribopyranose = beta-D-ribofuranose</text>
        <dbReference type="Rhea" id="RHEA:25432"/>
        <dbReference type="ChEBI" id="CHEBI:27476"/>
        <dbReference type="ChEBI" id="CHEBI:47002"/>
        <dbReference type="EC" id="5.4.99.62"/>
    </reaction>
</comment>
<dbReference type="EMBL" id="SLZZ01000006">
    <property type="protein sequence ID" value="TCS80183.1"/>
    <property type="molecule type" value="Genomic_DNA"/>
</dbReference>
<dbReference type="InterPro" id="IPR007721">
    <property type="entry name" value="RbsD_FucU"/>
</dbReference>
<evidence type="ECO:0000313" key="6">
    <source>
        <dbReference type="EMBL" id="TCS80183.1"/>
    </source>
</evidence>
<evidence type="ECO:0000256" key="2">
    <source>
        <dbReference type="ARBA" id="ARBA00012862"/>
    </source>
</evidence>
<dbReference type="PANTHER" id="PTHR37831:SF1">
    <property type="entry name" value="D-RIBOSE PYRANASE"/>
    <property type="match status" value="1"/>
</dbReference>
<dbReference type="Gene3D" id="3.40.1650.10">
    <property type="entry name" value="RbsD-like domain"/>
    <property type="match status" value="1"/>
</dbReference>
<dbReference type="InterPro" id="IPR023064">
    <property type="entry name" value="D-ribose_pyranase"/>
</dbReference>
<dbReference type="Proteomes" id="UP000295726">
    <property type="component" value="Unassembled WGS sequence"/>
</dbReference>
<gene>
    <name evidence="6" type="ORF">EDD59_1066</name>
</gene>
<dbReference type="NCBIfam" id="NF008761">
    <property type="entry name" value="PRK11797.1"/>
    <property type="match status" value="1"/>
</dbReference>
<dbReference type="PANTHER" id="PTHR37831">
    <property type="entry name" value="D-RIBOSE PYRANASE"/>
    <property type="match status" value="1"/>
</dbReference>
<evidence type="ECO:0000256" key="4">
    <source>
        <dbReference type="ARBA" id="ARBA00023235"/>
    </source>
</evidence>
<organism evidence="6 7">
    <name type="scientific">Muricomes intestini</name>
    <dbReference type="NCBI Taxonomy" id="1796634"/>
    <lineage>
        <taxon>Bacteria</taxon>
        <taxon>Bacillati</taxon>
        <taxon>Bacillota</taxon>
        <taxon>Clostridia</taxon>
        <taxon>Lachnospirales</taxon>
        <taxon>Lachnospiraceae</taxon>
        <taxon>Muricomes</taxon>
    </lineage>
</organism>
<dbReference type="RefSeq" id="WP_132379772.1">
    <property type="nucleotide sequence ID" value="NZ_DAIQXH010000071.1"/>
</dbReference>
<reference evidence="6 7" key="1">
    <citation type="submission" date="2019-03" db="EMBL/GenBank/DDBJ databases">
        <title>Genomic Encyclopedia of Type Strains, Phase IV (KMG-IV): sequencing the most valuable type-strain genomes for metagenomic binning, comparative biology and taxonomic classification.</title>
        <authorList>
            <person name="Goeker M."/>
        </authorList>
    </citation>
    <scope>NUCLEOTIDE SEQUENCE [LARGE SCALE GENOMIC DNA]</scope>
    <source>
        <strain evidence="6 7">DSM 29489</strain>
    </source>
</reference>
<keyword evidence="5" id="KW-0119">Carbohydrate metabolism</keyword>
<protein>
    <recommendedName>
        <fullName evidence="2">D-ribose pyranase</fullName>
        <ecNumber evidence="2">5.4.99.62</ecNumber>
    </recommendedName>
</protein>
<keyword evidence="3" id="KW-0963">Cytoplasm</keyword>
<dbReference type="GO" id="GO:0005829">
    <property type="term" value="C:cytosol"/>
    <property type="evidence" value="ECO:0007669"/>
    <property type="project" value="TreeGrafter"/>
</dbReference>
<evidence type="ECO:0000256" key="1">
    <source>
        <dbReference type="ARBA" id="ARBA00000223"/>
    </source>
</evidence>